<organism evidence="1">
    <name type="scientific">Harvfovirus sp</name>
    <dbReference type="NCBI Taxonomy" id="2487768"/>
    <lineage>
        <taxon>Viruses</taxon>
        <taxon>Varidnaviria</taxon>
        <taxon>Bamfordvirae</taxon>
        <taxon>Nucleocytoviricota</taxon>
        <taxon>Megaviricetes</taxon>
        <taxon>Imitervirales</taxon>
        <taxon>Mimiviridae</taxon>
        <taxon>Klosneuvirinae</taxon>
    </lineage>
</organism>
<dbReference type="EMBL" id="MK072250">
    <property type="protein sequence ID" value="AYV80853.1"/>
    <property type="molecule type" value="Genomic_DNA"/>
</dbReference>
<reference evidence="1" key="1">
    <citation type="submission" date="2018-10" db="EMBL/GenBank/DDBJ databases">
        <title>Hidden diversity of soil giant viruses.</title>
        <authorList>
            <person name="Schulz F."/>
            <person name="Alteio L."/>
            <person name="Goudeau D."/>
            <person name="Ryan E.M."/>
            <person name="Malmstrom R.R."/>
            <person name="Blanchard J."/>
            <person name="Woyke T."/>
        </authorList>
    </citation>
    <scope>NUCLEOTIDE SEQUENCE</scope>
    <source>
        <strain evidence="1">HAV1</strain>
    </source>
</reference>
<protein>
    <recommendedName>
        <fullName evidence="2">MORN repeat-containing protein</fullName>
    </recommendedName>
</protein>
<accession>A0A3G5A4W2</accession>
<dbReference type="Gene3D" id="2.20.110.10">
    <property type="entry name" value="Histone H3 K4-specific methyltransferase SET7/9 N-terminal domain"/>
    <property type="match status" value="1"/>
</dbReference>
<evidence type="ECO:0008006" key="2">
    <source>
        <dbReference type="Google" id="ProtNLM"/>
    </source>
</evidence>
<sequence>MAVELCAAPKIHPDPDIKRNSIGSIAKMVYPTGRTIERNEYYLGGKLKSKCQYVNWRKNGFETCYNIDGEIESKTQYVENKKEGLESHFCGSDVIKIIPYHNDKKEGKEIHYHHNLVMKTIDYRDDKKHGKEMTSGDDGRVTYYVNGKKDGTEIIYGRGEVATKNEWKNNVLHGVCILYHRDVFGGFCYGYRVECTYVDGLEAGPVRKYDSNHHLVETLDIVNGKAHGRRIIYGADPLYEQISEIRYYVDGRLHGENTVFHYREPNPKLIASKTNYNMDVLHGISELYDKTGKVISSILFEHGKAVELLAMEDKKGRELVLEKGEITVFKACVAESKFVFVAIKVPPVAKRVTVHPLYLSELDNPPHVIAGTFPSCSRIEMGTVVKIEDQDGNDYKVAYSFVLKDKGTLGYKILEYKINEEVRAEIFDDSPLRCNTNGIHVHKFPEDCLYWEKYITIDAPKQPKKTVKKPWYMCCC</sequence>
<gene>
    <name evidence="1" type="ORF">Harvfovirus8_14</name>
</gene>
<dbReference type="SUPFAM" id="SSF82185">
    <property type="entry name" value="Histone H3 K4-specific methyltransferase SET7/9 N-terminal domain"/>
    <property type="match status" value="3"/>
</dbReference>
<proteinExistence type="predicted"/>
<dbReference type="Gene3D" id="3.90.930.1">
    <property type="match status" value="1"/>
</dbReference>
<name>A0A3G5A4W2_9VIRU</name>
<evidence type="ECO:0000313" key="1">
    <source>
        <dbReference type="EMBL" id="AYV80853.1"/>
    </source>
</evidence>